<comment type="caution">
    <text evidence="3">The sequence shown here is derived from an EMBL/GenBank/DDBJ whole genome shotgun (WGS) entry which is preliminary data.</text>
</comment>
<proteinExistence type="predicted"/>
<dbReference type="SUPFAM" id="SSF52540">
    <property type="entry name" value="P-loop containing nucleoside triphosphate hydrolases"/>
    <property type="match status" value="1"/>
</dbReference>
<keyword evidence="1" id="KW-0677">Repeat</keyword>
<gene>
    <name evidence="3" type="ORF">FA13DRAFT_1784816</name>
</gene>
<dbReference type="OrthoDB" id="626167at2759"/>
<dbReference type="PANTHER" id="PTHR10039">
    <property type="entry name" value="AMELOGENIN"/>
    <property type="match status" value="1"/>
</dbReference>
<name>A0A4Y7U1B7_COPMI</name>
<organism evidence="3 4">
    <name type="scientific">Coprinellus micaceus</name>
    <name type="common">Glistening ink-cap mushroom</name>
    <name type="synonym">Coprinus micaceus</name>
    <dbReference type="NCBI Taxonomy" id="71717"/>
    <lineage>
        <taxon>Eukaryota</taxon>
        <taxon>Fungi</taxon>
        <taxon>Dikarya</taxon>
        <taxon>Basidiomycota</taxon>
        <taxon>Agaricomycotina</taxon>
        <taxon>Agaricomycetes</taxon>
        <taxon>Agaricomycetidae</taxon>
        <taxon>Agaricales</taxon>
        <taxon>Agaricineae</taxon>
        <taxon>Psathyrellaceae</taxon>
        <taxon>Coprinellus</taxon>
    </lineage>
</organism>
<evidence type="ECO:0000259" key="2">
    <source>
        <dbReference type="Pfam" id="PF24883"/>
    </source>
</evidence>
<keyword evidence="4" id="KW-1185">Reference proteome</keyword>
<accession>A0A4Y7U1B7</accession>
<reference evidence="3 4" key="1">
    <citation type="journal article" date="2019" name="Nat. Ecol. Evol.">
        <title>Megaphylogeny resolves global patterns of mushroom evolution.</title>
        <authorList>
            <person name="Varga T."/>
            <person name="Krizsan K."/>
            <person name="Foldi C."/>
            <person name="Dima B."/>
            <person name="Sanchez-Garcia M."/>
            <person name="Sanchez-Ramirez S."/>
            <person name="Szollosi G.J."/>
            <person name="Szarkandi J.G."/>
            <person name="Papp V."/>
            <person name="Albert L."/>
            <person name="Andreopoulos W."/>
            <person name="Angelini C."/>
            <person name="Antonin V."/>
            <person name="Barry K.W."/>
            <person name="Bougher N.L."/>
            <person name="Buchanan P."/>
            <person name="Buyck B."/>
            <person name="Bense V."/>
            <person name="Catcheside P."/>
            <person name="Chovatia M."/>
            <person name="Cooper J."/>
            <person name="Damon W."/>
            <person name="Desjardin D."/>
            <person name="Finy P."/>
            <person name="Geml J."/>
            <person name="Haridas S."/>
            <person name="Hughes K."/>
            <person name="Justo A."/>
            <person name="Karasinski D."/>
            <person name="Kautmanova I."/>
            <person name="Kiss B."/>
            <person name="Kocsube S."/>
            <person name="Kotiranta H."/>
            <person name="LaButti K.M."/>
            <person name="Lechner B.E."/>
            <person name="Liimatainen K."/>
            <person name="Lipzen A."/>
            <person name="Lukacs Z."/>
            <person name="Mihaltcheva S."/>
            <person name="Morgado L.N."/>
            <person name="Niskanen T."/>
            <person name="Noordeloos M.E."/>
            <person name="Ohm R.A."/>
            <person name="Ortiz-Santana B."/>
            <person name="Ovrebo C."/>
            <person name="Racz N."/>
            <person name="Riley R."/>
            <person name="Savchenko A."/>
            <person name="Shiryaev A."/>
            <person name="Soop K."/>
            <person name="Spirin V."/>
            <person name="Szebenyi C."/>
            <person name="Tomsovsky M."/>
            <person name="Tulloss R.E."/>
            <person name="Uehling J."/>
            <person name="Grigoriev I.V."/>
            <person name="Vagvolgyi C."/>
            <person name="Papp T."/>
            <person name="Martin F.M."/>
            <person name="Miettinen O."/>
            <person name="Hibbett D.S."/>
            <person name="Nagy L.G."/>
        </authorList>
    </citation>
    <scope>NUCLEOTIDE SEQUENCE [LARGE SCALE GENOMIC DNA]</scope>
    <source>
        <strain evidence="3 4">FP101781</strain>
    </source>
</reference>
<dbReference type="Pfam" id="PF24883">
    <property type="entry name" value="NPHP3_N"/>
    <property type="match status" value="1"/>
</dbReference>
<dbReference type="InterPro" id="IPR056884">
    <property type="entry name" value="NPHP3-like_N"/>
</dbReference>
<evidence type="ECO:0000313" key="4">
    <source>
        <dbReference type="Proteomes" id="UP000298030"/>
    </source>
</evidence>
<dbReference type="InterPro" id="IPR027417">
    <property type="entry name" value="P-loop_NTPase"/>
</dbReference>
<dbReference type="STRING" id="71717.A0A4Y7U1B7"/>
<evidence type="ECO:0000256" key="1">
    <source>
        <dbReference type="ARBA" id="ARBA00022737"/>
    </source>
</evidence>
<protein>
    <recommendedName>
        <fullName evidence="2">Nephrocystin 3-like N-terminal domain-containing protein</fullName>
    </recommendedName>
</protein>
<dbReference type="Gene3D" id="3.40.50.300">
    <property type="entry name" value="P-loop containing nucleotide triphosphate hydrolases"/>
    <property type="match status" value="1"/>
</dbReference>
<dbReference type="Proteomes" id="UP000298030">
    <property type="component" value="Unassembled WGS sequence"/>
</dbReference>
<dbReference type="AlphaFoldDB" id="A0A4Y7U1B7"/>
<sequence>MQANIYNKWGNSWNNNSCHHVGDVYSTTNHFHGSVSSPGTFKGPQDRLEEFVLKGAAHDAAERGTNAPRCYPETREAVQGELLSHIEHSKAKVIWLSGPGGAGKTAIMGSIADRCHAKRWLAGGFFISVFAMKVDRCSKRYLIPTLAYHLFQPNIPRLPAAILSAIASNPSVFDKRLDQQVEILILGPIRKVRKNADVSGWPKAILVDGVDECVADEERHFETDQDRQKSREDNHREVLSALIQANSDPSFPFRIIIASRPEQAIKNYFSSLPQGAIKEIFLDGKYSPKADMKLYAQAMLNQIRVQGGLPENWYSPAGQALRIEDVPRYWAQEASGQFVYVATVIRYVQSGPGVPHERLERVLNWRKSDALNPFSALDSLYTGILRTSPDPKLAATWMRTILTYGRREEIAWYIAALLESSSGETGYLLGALSSLVRIAKENGEPDFHFYHKSLSDYLELVILKG</sequence>
<evidence type="ECO:0000313" key="3">
    <source>
        <dbReference type="EMBL" id="TEB40225.1"/>
    </source>
</evidence>
<dbReference type="EMBL" id="QPFP01000001">
    <property type="protein sequence ID" value="TEB40225.1"/>
    <property type="molecule type" value="Genomic_DNA"/>
</dbReference>
<feature type="domain" description="Nephrocystin 3-like N-terminal" evidence="2">
    <location>
        <begin position="88"/>
        <end position="260"/>
    </location>
</feature>